<dbReference type="Pfam" id="PF02635">
    <property type="entry name" value="DsrE"/>
    <property type="match status" value="1"/>
</dbReference>
<gene>
    <name evidence="1" type="ORF">ON006_03260</name>
</gene>
<proteinExistence type="predicted"/>
<accession>A0A9E8NAF7</accession>
<evidence type="ECO:0000313" key="2">
    <source>
        <dbReference type="Proteomes" id="UP001164653"/>
    </source>
</evidence>
<organism evidence="1 2">
    <name type="scientific">Dyadobacter pollutisoli</name>
    <dbReference type="NCBI Taxonomy" id="2910158"/>
    <lineage>
        <taxon>Bacteria</taxon>
        <taxon>Pseudomonadati</taxon>
        <taxon>Bacteroidota</taxon>
        <taxon>Cytophagia</taxon>
        <taxon>Cytophagales</taxon>
        <taxon>Spirosomataceae</taxon>
        <taxon>Dyadobacter</taxon>
    </lineage>
</organism>
<protein>
    <submittedName>
        <fullName evidence="1">DsrE family protein</fullName>
    </submittedName>
</protein>
<evidence type="ECO:0000313" key="1">
    <source>
        <dbReference type="EMBL" id="WAC12985.1"/>
    </source>
</evidence>
<dbReference type="InterPro" id="IPR027396">
    <property type="entry name" value="DsrEFH-like"/>
</dbReference>
<dbReference type="RefSeq" id="WP_244825056.1">
    <property type="nucleotide sequence ID" value="NZ_CP112998.1"/>
</dbReference>
<sequence>MKTAVLVFSDPKSGSEESLGRVFNALATVYEFKNAGQEVLLFFQGAGTRWPEQLLKTDHPAHQLFKAIEDKVEGVSCGCADVFGANPSGFDLIKDNQVPGTTGLPSLIRMQQEGYSIITF</sequence>
<name>A0A9E8NAF7_9BACT</name>
<dbReference type="InterPro" id="IPR003787">
    <property type="entry name" value="Sulphur_relay_DsrE/F-like"/>
</dbReference>
<dbReference type="EMBL" id="CP112998">
    <property type="protein sequence ID" value="WAC12985.1"/>
    <property type="molecule type" value="Genomic_DNA"/>
</dbReference>
<dbReference type="KEGG" id="dpf:ON006_03260"/>
<dbReference type="Proteomes" id="UP001164653">
    <property type="component" value="Chromosome"/>
</dbReference>
<dbReference type="SUPFAM" id="SSF75169">
    <property type="entry name" value="DsrEFH-like"/>
    <property type="match status" value="1"/>
</dbReference>
<reference evidence="1" key="1">
    <citation type="submission" date="2022-11" db="EMBL/GenBank/DDBJ databases">
        <title>Dyadobacter pollutisoli sp. nov., isolated from plastic dumped soil.</title>
        <authorList>
            <person name="Kim J.M."/>
            <person name="Kim K.R."/>
            <person name="Lee J.K."/>
            <person name="Hao L."/>
            <person name="Jeon C.O."/>
        </authorList>
    </citation>
    <scope>NUCLEOTIDE SEQUENCE</scope>
    <source>
        <strain evidence="1">U1</strain>
    </source>
</reference>
<dbReference type="AlphaFoldDB" id="A0A9E8NAF7"/>
<keyword evidence="2" id="KW-1185">Reference proteome</keyword>